<organism evidence="17 18">
    <name type="scientific">Plebeiibacterium sediminum</name>
    <dbReference type="NCBI Taxonomy" id="2992112"/>
    <lineage>
        <taxon>Bacteria</taxon>
        <taxon>Pseudomonadati</taxon>
        <taxon>Bacteroidota</taxon>
        <taxon>Bacteroidia</taxon>
        <taxon>Marinilabiliales</taxon>
        <taxon>Marinilabiliaceae</taxon>
        <taxon>Plebeiibacterium</taxon>
    </lineage>
</organism>
<name>A0AAE3SE34_9BACT</name>
<dbReference type="Gene3D" id="3.40.50.2300">
    <property type="match status" value="1"/>
</dbReference>
<reference evidence="17" key="1">
    <citation type="submission" date="2022-10" db="EMBL/GenBank/DDBJ databases">
        <authorList>
            <person name="Yu W.X."/>
        </authorList>
    </citation>
    <scope>NUCLEOTIDE SEQUENCE</scope>
    <source>
        <strain evidence="17">AAT</strain>
    </source>
</reference>
<evidence type="ECO:0000256" key="4">
    <source>
        <dbReference type="ARBA" id="ARBA00022679"/>
    </source>
</evidence>
<keyword evidence="13" id="KW-0472">Membrane</keyword>
<dbReference type="PROSITE" id="PS50110">
    <property type="entry name" value="RESPONSE_REGULATORY"/>
    <property type="match status" value="1"/>
</dbReference>
<dbReference type="InterPro" id="IPR003594">
    <property type="entry name" value="HATPase_dom"/>
</dbReference>
<dbReference type="PROSITE" id="PS00041">
    <property type="entry name" value="HTH_ARAC_FAMILY_1"/>
    <property type="match status" value="1"/>
</dbReference>
<evidence type="ECO:0000259" key="14">
    <source>
        <dbReference type="PROSITE" id="PS01124"/>
    </source>
</evidence>
<dbReference type="InterPro" id="IPR018062">
    <property type="entry name" value="HTH_AraC-typ_CS"/>
</dbReference>
<dbReference type="GO" id="GO:0043565">
    <property type="term" value="F:sequence-specific DNA binding"/>
    <property type="evidence" value="ECO:0007669"/>
    <property type="project" value="InterPro"/>
</dbReference>
<dbReference type="SUPFAM" id="SSF101898">
    <property type="entry name" value="NHL repeat"/>
    <property type="match status" value="1"/>
</dbReference>
<keyword evidence="11" id="KW-0804">Transcription</keyword>
<dbReference type="Pfam" id="PF00072">
    <property type="entry name" value="Response_reg"/>
    <property type="match status" value="1"/>
</dbReference>
<dbReference type="SUPFAM" id="SSF46689">
    <property type="entry name" value="Homeodomain-like"/>
    <property type="match status" value="1"/>
</dbReference>
<keyword evidence="13" id="KW-1133">Transmembrane helix</keyword>
<evidence type="ECO:0000256" key="13">
    <source>
        <dbReference type="SAM" id="Phobius"/>
    </source>
</evidence>
<dbReference type="Pfam" id="PF07494">
    <property type="entry name" value="Reg_prop"/>
    <property type="match status" value="6"/>
</dbReference>
<feature type="modified residue" description="4-aspartylphosphate" evidence="12">
    <location>
        <position position="1146"/>
    </location>
</feature>
<dbReference type="SUPFAM" id="SSF50998">
    <property type="entry name" value="Quinoprotein alcohol dehydrogenase-like"/>
    <property type="match status" value="1"/>
</dbReference>
<keyword evidence="4" id="KW-0808">Transferase</keyword>
<dbReference type="GO" id="GO:0005524">
    <property type="term" value="F:ATP binding"/>
    <property type="evidence" value="ECO:0007669"/>
    <property type="project" value="UniProtKB-KW"/>
</dbReference>
<evidence type="ECO:0000256" key="12">
    <source>
        <dbReference type="PROSITE-ProRule" id="PRU00169"/>
    </source>
</evidence>
<sequence>MNQQLRFGILIVFLFQFLAVGLFAQRDISFDSFLQENGLPNNQVQCVFQDSKGIIWVGTNLGLSRFDGYKFVNFLESDIDSLSIKGTIVRAIDEDDKGHILVGMESGGLNVFDKKLERFERPLKKHHLFKGRDISVNAIKKDDKGNIWLGTSISILKINPQGDIERIPLDSEDEEFVRVLQFDKDGKLWAGTNNGLFVINPLSYKYEKIDLPYNEDFNHNHEVWEIYLNEDGNLWIGSYTTGIIILNPETKQTQLLNLKPEFERSRTVRSIVSKEKGKYWIGTRAGLYFYDQVKGAVSVFRHDDREPKSLVNNSVLDIFTDRQGKIWIGTRGGLNLISNSTQVFHNYNAHPSDKSSRYLNSSVIYAFYEDDQGKIWVGTEDGGINIYDPKSNTYSYIKVDENNPDASISRNCIKAFQEDKEGNLWIGTYYGGISVLNFKTGKFTQFRNDPNNPKTLSDNRVWDIMKDDNDEIWVATTGGVDKFDAATGEFIHYPQLAREQVFWIDIDSHENIWLGTQDEVVIYNQRNNEIAKFKEHSRNFLEDSKGRFWITTLDKGIVQYSRFEGPTRYFQYDDGLCNNQALCILEDDANTLWISTSNGLSNFNPETGVFRNFSSKDGLRNNQFTYGAAYKTKDGNLIFGGISGFNIFHPEDVKSDKNEYPIVFTDLRVFNKKVKIGPDQDAVLKQSILETNHIVLDYKQNVFTLDFAALNYTNSEANLYSYYLEGFDMDWSEPSKQHSVTYTNLDPDDYVFRVKRIVPGAPDSNEASISVTILPPFWRTLWFKLIILGVIIGLIYVLIQFAIFRQKIKHEVIYERMNSKRQRELENLKMKFFTNISHEIRTPLSLIITPLEKLTSQKLSVDEVQSHLQIMRKSANKLSRLFNQLLDFRKLESGNLKLQLKQGDLVRFIADEVNTFKSFAEEQGVELSFNSLKDKLLTCFDVDKIENILNNLLSNAFKYTESGGTVLVNLSLIFDSVEDEMNQKIDKEFIKIVVKDTGRGISQNSIQRIFDRFYQAEDRELMKGTGIGLSYVKELVELHNGTISVSSKPGKGSEFTVLIPLITDCSELWISEDSEYENQSNENELNTVKSEPVAKAKYLLIVEDNADVRMLLKTHFESKYTVIEATNGIAGWESALDTLPDIIISDVLMPEMDGYEFCFKVKNDERTSHIPVILLTALHSSKHEYKGLSCGADDYITKPFDLNILQAKLENILALRKSLKKKFSDEITLQPKNVKVSSPDEKFLQRAVKSVEKNIANPELDIETFAKEVGVSRMQLYRKLDALTNMTVKEFIRNIRLKRAAQLIQQDKMTVNEISYAVGFRDVSHFRKCFRQLYGMNATEYKQKLMEE</sequence>
<dbReference type="InterPro" id="IPR011123">
    <property type="entry name" value="Y_Y_Y"/>
</dbReference>
<keyword evidence="18" id="KW-1185">Reference proteome</keyword>
<dbReference type="InterPro" id="IPR004358">
    <property type="entry name" value="Sig_transdc_His_kin-like_C"/>
</dbReference>
<dbReference type="InterPro" id="IPR013783">
    <property type="entry name" value="Ig-like_fold"/>
</dbReference>
<evidence type="ECO:0000256" key="9">
    <source>
        <dbReference type="ARBA" id="ARBA00023015"/>
    </source>
</evidence>
<evidence type="ECO:0000256" key="2">
    <source>
        <dbReference type="ARBA" id="ARBA00012438"/>
    </source>
</evidence>
<dbReference type="PROSITE" id="PS01124">
    <property type="entry name" value="HTH_ARAC_FAMILY_2"/>
    <property type="match status" value="1"/>
</dbReference>
<dbReference type="PRINTS" id="PR00344">
    <property type="entry name" value="BCTRLSENSOR"/>
</dbReference>
<dbReference type="Gene3D" id="3.30.565.10">
    <property type="entry name" value="Histidine kinase-like ATPase, C-terminal domain"/>
    <property type="match status" value="1"/>
</dbReference>
<accession>A0AAE3SE34</accession>
<dbReference type="InterPro" id="IPR011110">
    <property type="entry name" value="Reg_prop"/>
</dbReference>
<dbReference type="Proteomes" id="UP001209229">
    <property type="component" value="Unassembled WGS sequence"/>
</dbReference>
<dbReference type="PANTHER" id="PTHR43547">
    <property type="entry name" value="TWO-COMPONENT HISTIDINE KINASE"/>
    <property type="match status" value="1"/>
</dbReference>
<evidence type="ECO:0000256" key="1">
    <source>
        <dbReference type="ARBA" id="ARBA00000085"/>
    </source>
</evidence>
<feature type="domain" description="HTH araC/xylS-type" evidence="14">
    <location>
        <begin position="1245"/>
        <end position="1344"/>
    </location>
</feature>
<dbReference type="Pfam" id="PF12833">
    <property type="entry name" value="HTH_18"/>
    <property type="match status" value="1"/>
</dbReference>
<dbReference type="SMART" id="SM00342">
    <property type="entry name" value="HTH_ARAC"/>
    <property type="match status" value="1"/>
</dbReference>
<comment type="catalytic activity">
    <reaction evidence="1">
        <text>ATP + protein L-histidine = ADP + protein N-phospho-L-histidine.</text>
        <dbReference type="EC" id="2.7.13.3"/>
    </reaction>
</comment>
<dbReference type="FunFam" id="1.10.287.130:FF:000045">
    <property type="entry name" value="Two-component system sensor histidine kinase/response regulator"/>
    <property type="match status" value="1"/>
</dbReference>
<dbReference type="SUPFAM" id="SSF52172">
    <property type="entry name" value="CheY-like"/>
    <property type="match status" value="1"/>
</dbReference>
<dbReference type="InterPro" id="IPR036890">
    <property type="entry name" value="HATPase_C_sf"/>
</dbReference>
<feature type="domain" description="Response regulatory" evidence="16">
    <location>
        <begin position="1098"/>
        <end position="1213"/>
    </location>
</feature>
<evidence type="ECO:0000256" key="11">
    <source>
        <dbReference type="ARBA" id="ARBA00023163"/>
    </source>
</evidence>
<evidence type="ECO:0000256" key="5">
    <source>
        <dbReference type="ARBA" id="ARBA00022741"/>
    </source>
</evidence>
<dbReference type="RefSeq" id="WP_301189139.1">
    <property type="nucleotide sequence ID" value="NZ_JAPDPJ010000004.1"/>
</dbReference>
<keyword evidence="13" id="KW-0812">Transmembrane</keyword>
<evidence type="ECO:0000259" key="15">
    <source>
        <dbReference type="PROSITE" id="PS50109"/>
    </source>
</evidence>
<dbReference type="InterPro" id="IPR003661">
    <property type="entry name" value="HisK_dim/P_dom"/>
</dbReference>
<dbReference type="SMART" id="SM00388">
    <property type="entry name" value="HisKA"/>
    <property type="match status" value="1"/>
</dbReference>
<dbReference type="InterPro" id="IPR015943">
    <property type="entry name" value="WD40/YVTN_repeat-like_dom_sf"/>
</dbReference>
<keyword evidence="8" id="KW-0902">Two-component regulatory system</keyword>
<dbReference type="Gene3D" id="1.10.10.60">
    <property type="entry name" value="Homeodomain-like"/>
    <property type="match status" value="1"/>
</dbReference>
<dbReference type="InterPro" id="IPR011006">
    <property type="entry name" value="CheY-like_superfamily"/>
</dbReference>
<dbReference type="PANTHER" id="PTHR43547:SF2">
    <property type="entry name" value="HYBRID SIGNAL TRANSDUCTION HISTIDINE KINASE C"/>
    <property type="match status" value="1"/>
</dbReference>
<dbReference type="GO" id="GO:0003700">
    <property type="term" value="F:DNA-binding transcription factor activity"/>
    <property type="evidence" value="ECO:0007669"/>
    <property type="project" value="InterPro"/>
</dbReference>
<dbReference type="FunFam" id="2.60.40.10:FF:000791">
    <property type="entry name" value="Two-component system sensor histidine kinase/response regulator"/>
    <property type="match status" value="1"/>
</dbReference>
<dbReference type="SUPFAM" id="SSF47384">
    <property type="entry name" value="Homodimeric domain of signal transducing histidine kinase"/>
    <property type="match status" value="1"/>
</dbReference>
<gene>
    <name evidence="17" type="ORF">OM075_03775</name>
</gene>
<dbReference type="Gene3D" id="1.10.287.130">
    <property type="match status" value="1"/>
</dbReference>
<dbReference type="InterPro" id="IPR018060">
    <property type="entry name" value="HTH_AraC"/>
</dbReference>
<evidence type="ECO:0000256" key="8">
    <source>
        <dbReference type="ARBA" id="ARBA00023012"/>
    </source>
</evidence>
<dbReference type="InterPro" id="IPR009057">
    <property type="entry name" value="Homeodomain-like_sf"/>
</dbReference>
<dbReference type="InterPro" id="IPR036097">
    <property type="entry name" value="HisK_dim/P_sf"/>
</dbReference>
<dbReference type="Pfam" id="PF00512">
    <property type="entry name" value="HisKA"/>
    <property type="match status" value="1"/>
</dbReference>
<evidence type="ECO:0000313" key="18">
    <source>
        <dbReference type="Proteomes" id="UP001209229"/>
    </source>
</evidence>
<keyword evidence="7 17" id="KW-0067">ATP-binding</keyword>
<dbReference type="EMBL" id="JAPDPJ010000004">
    <property type="protein sequence ID" value="MCW3785567.1"/>
    <property type="molecule type" value="Genomic_DNA"/>
</dbReference>
<dbReference type="SMART" id="SM00448">
    <property type="entry name" value="REC"/>
    <property type="match status" value="1"/>
</dbReference>
<dbReference type="Gene3D" id="2.60.40.10">
    <property type="entry name" value="Immunoglobulins"/>
    <property type="match status" value="1"/>
</dbReference>
<evidence type="ECO:0000313" key="17">
    <source>
        <dbReference type="EMBL" id="MCW3785567.1"/>
    </source>
</evidence>
<dbReference type="InterPro" id="IPR011047">
    <property type="entry name" value="Quinoprotein_ADH-like_sf"/>
</dbReference>
<feature type="transmembrane region" description="Helical" evidence="13">
    <location>
        <begin position="781"/>
        <end position="804"/>
    </location>
</feature>
<evidence type="ECO:0000256" key="7">
    <source>
        <dbReference type="ARBA" id="ARBA00022840"/>
    </source>
</evidence>
<dbReference type="EC" id="2.7.13.3" evidence="2"/>
<evidence type="ECO:0000256" key="10">
    <source>
        <dbReference type="ARBA" id="ARBA00023125"/>
    </source>
</evidence>
<dbReference type="CDD" id="cd00082">
    <property type="entry name" value="HisKA"/>
    <property type="match status" value="1"/>
</dbReference>
<evidence type="ECO:0000256" key="6">
    <source>
        <dbReference type="ARBA" id="ARBA00022777"/>
    </source>
</evidence>
<keyword evidence="5" id="KW-0547">Nucleotide-binding</keyword>
<dbReference type="InterPro" id="IPR005467">
    <property type="entry name" value="His_kinase_dom"/>
</dbReference>
<dbReference type="Pfam" id="PF07495">
    <property type="entry name" value="Y_Y_Y"/>
    <property type="match status" value="1"/>
</dbReference>
<dbReference type="Gene3D" id="2.130.10.10">
    <property type="entry name" value="YVTN repeat-like/Quinoprotein amine dehydrogenase"/>
    <property type="match status" value="2"/>
</dbReference>
<dbReference type="FunFam" id="3.30.565.10:FF:000037">
    <property type="entry name" value="Hybrid sensor histidine kinase/response regulator"/>
    <property type="match status" value="1"/>
</dbReference>
<dbReference type="InterPro" id="IPR001789">
    <property type="entry name" value="Sig_transdc_resp-reg_receiver"/>
</dbReference>
<protein>
    <recommendedName>
        <fullName evidence="2">histidine kinase</fullName>
        <ecNumber evidence="2">2.7.13.3</ecNumber>
    </recommendedName>
</protein>
<comment type="caution">
    <text evidence="17">The sequence shown here is derived from an EMBL/GenBank/DDBJ whole genome shotgun (WGS) entry which is preliminary data.</text>
</comment>
<proteinExistence type="predicted"/>
<keyword evidence="3 12" id="KW-0597">Phosphoprotein</keyword>
<keyword evidence="9" id="KW-0805">Transcription regulation</keyword>
<feature type="domain" description="Histidine kinase" evidence="15">
    <location>
        <begin position="835"/>
        <end position="1063"/>
    </location>
</feature>
<keyword evidence="10" id="KW-0238">DNA-binding</keyword>
<evidence type="ECO:0000259" key="16">
    <source>
        <dbReference type="PROSITE" id="PS50110"/>
    </source>
</evidence>
<dbReference type="Pfam" id="PF02518">
    <property type="entry name" value="HATPase_c"/>
    <property type="match status" value="1"/>
</dbReference>
<dbReference type="GO" id="GO:0000155">
    <property type="term" value="F:phosphorelay sensor kinase activity"/>
    <property type="evidence" value="ECO:0007669"/>
    <property type="project" value="InterPro"/>
</dbReference>
<dbReference type="SMART" id="SM00387">
    <property type="entry name" value="HATPase_c"/>
    <property type="match status" value="1"/>
</dbReference>
<keyword evidence="6" id="KW-0418">Kinase</keyword>
<evidence type="ECO:0000256" key="3">
    <source>
        <dbReference type="ARBA" id="ARBA00022553"/>
    </source>
</evidence>
<dbReference type="PROSITE" id="PS50109">
    <property type="entry name" value="HIS_KIN"/>
    <property type="match status" value="1"/>
</dbReference>
<dbReference type="SUPFAM" id="SSF55874">
    <property type="entry name" value="ATPase domain of HSP90 chaperone/DNA topoisomerase II/histidine kinase"/>
    <property type="match status" value="1"/>
</dbReference>